<dbReference type="Pfam" id="PF01782">
    <property type="entry name" value="RimM"/>
    <property type="match status" value="1"/>
</dbReference>
<dbReference type="SUPFAM" id="SSF50346">
    <property type="entry name" value="PRC-barrel domain"/>
    <property type="match status" value="1"/>
</dbReference>
<dbReference type="NCBIfam" id="TIGR02273">
    <property type="entry name" value="16S_RimM"/>
    <property type="match status" value="1"/>
</dbReference>
<organism evidence="8 9">
    <name type="scientific">Halostreptopolyspora alba</name>
    <dbReference type="NCBI Taxonomy" id="2487137"/>
    <lineage>
        <taxon>Bacteria</taxon>
        <taxon>Bacillati</taxon>
        <taxon>Actinomycetota</taxon>
        <taxon>Actinomycetes</taxon>
        <taxon>Streptosporangiales</taxon>
        <taxon>Nocardiopsidaceae</taxon>
        <taxon>Halostreptopolyspora</taxon>
    </lineage>
</organism>
<evidence type="ECO:0000256" key="2">
    <source>
        <dbReference type="ARBA" id="ARBA00022517"/>
    </source>
</evidence>
<dbReference type="GO" id="GO:0043022">
    <property type="term" value="F:ribosome binding"/>
    <property type="evidence" value="ECO:0007669"/>
    <property type="project" value="InterPro"/>
</dbReference>
<evidence type="ECO:0000256" key="4">
    <source>
        <dbReference type="ARBA" id="ARBA00023186"/>
    </source>
</evidence>
<dbReference type="InterPro" id="IPR011033">
    <property type="entry name" value="PRC_barrel-like_sf"/>
</dbReference>
<keyword evidence="9" id="KW-1185">Reference proteome</keyword>
<feature type="domain" description="RimM N-terminal" evidence="6">
    <location>
        <begin position="4"/>
        <end position="85"/>
    </location>
</feature>
<keyword evidence="2 5" id="KW-0690">Ribosome biogenesis</keyword>
<evidence type="ECO:0000259" key="7">
    <source>
        <dbReference type="Pfam" id="PF24986"/>
    </source>
</evidence>
<evidence type="ECO:0000256" key="3">
    <source>
        <dbReference type="ARBA" id="ARBA00022552"/>
    </source>
</evidence>
<keyword evidence="3 5" id="KW-0698">rRNA processing</keyword>
<dbReference type="InterPro" id="IPR011961">
    <property type="entry name" value="RimM"/>
</dbReference>
<evidence type="ECO:0000256" key="5">
    <source>
        <dbReference type="HAMAP-Rule" id="MF_00014"/>
    </source>
</evidence>
<gene>
    <name evidence="5 8" type="primary">rimM</name>
    <name evidence="8" type="ORF">EFW17_10830</name>
</gene>
<dbReference type="EMBL" id="RJMB01000009">
    <property type="protein sequence ID" value="RNL84783.1"/>
    <property type="molecule type" value="Genomic_DNA"/>
</dbReference>
<dbReference type="InterPro" id="IPR056792">
    <property type="entry name" value="PRC_RimM"/>
</dbReference>
<comment type="subunit">
    <text evidence="5">Binds ribosomal protein uS19.</text>
</comment>
<dbReference type="PANTHER" id="PTHR33692">
    <property type="entry name" value="RIBOSOME MATURATION FACTOR RIMM"/>
    <property type="match status" value="1"/>
</dbReference>
<dbReference type="RefSeq" id="WP_123201223.1">
    <property type="nucleotide sequence ID" value="NZ_RJMB01000009.1"/>
</dbReference>
<evidence type="ECO:0000256" key="1">
    <source>
        <dbReference type="ARBA" id="ARBA00022490"/>
    </source>
</evidence>
<keyword evidence="1 5" id="KW-0963">Cytoplasm</keyword>
<accession>A0A3N0EAB6</accession>
<dbReference type="Gene3D" id="2.40.30.60">
    <property type="entry name" value="RimM"/>
    <property type="match status" value="1"/>
</dbReference>
<comment type="similarity">
    <text evidence="5">Belongs to the RimM family.</text>
</comment>
<dbReference type="GO" id="GO:0006364">
    <property type="term" value="P:rRNA processing"/>
    <property type="evidence" value="ECO:0007669"/>
    <property type="project" value="UniProtKB-UniRule"/>
</dbReference>
<dbReference type="Pfam" id="PF24986">
    <property type="entry name" value="PRC_RimM"/>
    <property type="match status" value="1"/>
</dbReference>
<sequence length="170" mass="18488">MRLVVGRIGRARGIRGEVVVDERTDDPASRFATGARLLTEPDSVGPLTVAASRRQSGRLLVRFESVTDRTRAEELRGVTLLVSSEEIALSDDPDEFHDHELIGLRVVTVEGREVGVVDSVLHHAQDLLVVTESSGQEVLVPFVRDLVPEVDTAAGRLVIDPPPGLLDLRS</sequence>
<dbReference type="PANTHER" id="PTHR33692:SF1">
    <property type="entry name" value="RIBOSOME MATURATION FACTOR RIMM"/>
    <property type="match status" value="1"/>
</dbReference>
<comment type="subcellular location">
    <subcellularLocation>
        <location evidence="5">Cytoplasm</location>
    </subcellularLocation>
</comment>
<evidence type="ECO:0000259" key="6">
    <source>
        <dbReference type="Pfam" id="PF01782"/>
    </source>
</evidence>
<dbReference type="GO" id="GO:0042274">
    <property type="term" value="P:ribosomal small subunit biogenesis"/>
    <property type="evidence" value="ECO:0007669"/>
    <property type="project" value="UniProtKB-UniRule"/>
</dbReference>
<protein>
    <recommendedName>
        <fullName evidence="5">Ribosome maturation factor RimM</fullName>
    </recommendedName>
</protein>
<dbReference type="Proteomes" id="UP000269198">
    <property type="component" value="Unassembled WGS sequence"/>
</dbReference>
<keyword evidence="4 5" id="KW-0143">Chaperone</keyword>
<dbReference type="InterPro" id="IPR036976">
    <property type="entry name" value="RimM_N_sf"/>
</dbReference>
<dbReference type="SUPFAM" id="SSF50447">
    <property type="entry name" value="Translation proteins"/>
    <property type="match status" value="1"/>
</dbReference>
<evidence type="ECO:0000313" key="9">
    <source>
        <dbReference type="Proteomes" id="UP000269198"/>
    </source>
</evidence>
<dbReference type="GO" id="GO:0005840">
    <property type="term" value="C:ribosome"/>
    <property type="evidence" value="ECO:0007669"/>
    <property type="project" value="InterPro"/>
</dbReference>
<dbReference type="HAMAP" id="MF_00014">
    <property type="entry name" value="Ribosome_mat_RimM"/>
    <property type="match status" value="1"/>
</dbReference>
<comment type="domain">
    <text evidence="5">The PRC barrel domain binds ribosomal protein uS19.</text>
</comment>
<feature type="domain" description="Ribosome maturation factor RimM PRC barrel" evidence="7">
    <location>
        <begin position="99"/>
        <end position="165"/>
    </location>
</feature>
<dbReference type="OrthoDB" id="5381335at2"/>
<dbReference type="GO" id="GO:0005737">
    <property type="term" value="C:cytoplasm"/>
    <property type="evidence" value="ECO:0007669"/>
    <property type="project" value="UniProtKB-SubCell"/>
</dbReference>
<dbReference type="AlphaFoldDB" id="A0A3N0EAB6"/>
<dbReference type="InterPro" id="IPR009000">
    <property type="entry name" value="Transl_B-barrel_sf"/>
</dbReference>
<proteinExistence type="inferred from homology"/>
<evidence type="ECO:0000313" key="8">
    <source>
        <dbReference type="EMBL" id="RNL84783.1"/>
    </source>
</evidence>
<reference evidence="8 9" key="1">
    <citation type="submission" date="2018-11" db="EMBL/GenBank/DDBJ databases">
        <title>The genome draft of YIM 96095.</title>
        <authorList>
            <person name="Tang S.-K."/>
            <person name="Chunyu W.-X."/>
            <person name="Feng Y.-Z."/>
        </authorList>
    </citation>
    <scope>NUCLEOTIDE SEQUENCE [LARGE SCALE GENOMIC DNA]</scope>
    <source>
        <strain evidence="8 9">YIM 96095</strain>
    </source>
</reference>
<dbReference type="Gene3D" id="2.30.30.240">
    <property type="entry name" value="PRC-barrel domain"/>
    <property type="match status" value="1"/>
</dbReference>
<comment type="function">
    <text evidence="5">An accessory protein needed during the final step in the assembly of 30S ribosomal subunit, possibly for assembly of the head region. Essential for efficient processing of 16S rRNA. May be needed both before and after RbfA during the maturation of 16S rRNA. It has affinity for free ribosomal 30S subunits but not for 70S ribosomes.</text>
</comment>
<name>A0A3N0EAB6_9ACTN</name>
<dbReference type="InterPro" id="IPR002676">
    <property type="entry name" value="RimM_N"/>
</dbReference>
<comment type="caution">
    <text evidence="8">The sequence shown here is derived from an EMBL/GenBank/DDBJ whole genome shotgun (WGS) entry which is preliminary data.</text>
</comment>